<name>A0AAU7U6L0_9DEIO</name>
<protein>
    <recommendedName>
        <fullName evidence="3">Tryptophan synthase beta chain-like PALP domain-containing protein</fullName>
    </recommendedName>
</protein>
<keyword evidence="2" id="KW-0614">Plasmid</keyword>
<dbReference type="PANTHER" id="PTHR42937">
    <property type="match status" value="1"/>
</dbReference>
<dbReference type="SUPFAM" id="SSF53686">
    <property type="entry name" value="Tryptophan synthase beta subunit-like PLP-dependent enzymes"/>
    <property type="match status" value="1"/>
</dbReference>
<evidence type="ECO:0008006" key="3">
    <source>
        <dbReference type="Google" id="ProtNLM"/>
    </source>
</evidence>
<geneLocation type="plasmid" evidence="2">
    <name>pDson03</name>
</geneLocation>
<evidence type="ECO:0000256" key="1">
    <source>
        <dbReference type="SAM" id="MobiDB-lite"/>
    </source>
</evidence>
<dbReference type="AlphaFoldDB" id="A0AAU7U6L0"/>
<reference evidence="2" key="1">
    <citation type="submission" date="2024-06" db="EMBL/GenBank/DDBJ databases">
        <title>Draft Genome Sequence of Deinococcus sonorensis Type Strain KR-87, a Biofilm Producing Representative of the Genus Deinococcus.</title>
        <authorList>
            <person name="Boren L.S."/>
            <person name="Grosso R.A."/>
            <person name="Hugenberg-Cox A.N."/>
            <person name="Hill J.T.E."/>
            <person name="Albert C.M."/>
            <person name="Tuohy J.M."/>
        </authorList>
    </citation>
    <scope>NUCLEOTIDE SEQUENCE</scope>
    <source>
        <strain evidence="2">KR-87</strain>
        <plasmid evidence="2">pDson03</plasmid>
    </source>
</reference>
<proteinExistence type="predicted"/>
<sequence length="122" mass="12466">MPAPIPPCWPSTSGCRTTTQRPWCAPPTSPLAWPSLQGGLSASIAISDQQAEDAMRLLALDGVVSGESGAAGAGGLLALLRGEDTATIRTRLGLGPDSTVLVISTEGATDPEAYARILRGPQ</sequence>
<feature type="compositionally biased region" description="Polar residues" evidence="1">
    <location>
        <begin position="10"/>
        <end position="21"/>
    </location>
</feature>
<dbReference type="KEGG" id="dsc:ABOD76_04665"/>
<dbReference type="EMBL" id="CP158298">
    <property type="protein sequence ID" value="XBV83988.1"/>
    <property type="molecule type" value="Genomic_DNA"/>
</dbReference>
<dbReference type="PANTHER" id="PTHR42937:SF1">
    <property type="entry name" value="DIAMINOPROPIONATE AMMONIA-LYASE"/>
    <property type="match status" value="1"/>
</dbReference>
<dbReference type="Gene3D" id="3.40.50.1100">
    <property type="match status" value="1"/>
</dbReference>
<evidence type="ECO:0000313" key="2">
    <source>
        <dbReference type="EMBL" id="XBV83988.1"/>
    </source>
</evidence>
<gene>
    <name evidence="2" type="ORF">ABOD76_04665</name>
</gene>
<dbReference type="InterPro" id="IPR036052">
    <property type="entry name" value="TrpB-like_PALP_sf"/>
</dbReference>
<accession>A0AAU7U6L0</accession>
<dbReference type="RefSeq" id="WP_350241914.1">
    <property type="nucleotide sequence ID" value="NZ_CP158298.1"/>
</dbReference>
<feature type="region of interest" description="Disordered" evidence="1">
    <location>
        <begin position="1"/>
        <end position="21"/>
    </location>
</feature>
<organism evidence="2">
    <name type="scientific">Deinococcus sonorensis KR-87</name>
    <dbReference type="NCBI Taxonomy" id="694439"/>
    <lineage>
        <taxon>Bacteria</taxon>
        <taxon>Thermotogati</taxon>
        <taxon>Deinococcota</taxon>
        <taxon>Deinococci</taxon>
        <taxon>Deinococcales</taxon>
        <taxon>Deinococcaceae</taxon>
        <taxon>Deinococcus</taxon>
    </lineage>
</organism>